<dbReference type="Proteomes" id="UP000001205">
    <property type="component" value="Plasmid lpT39"/>
</dbReference>
<comment type="subcellular location">
    <subcellularLocation>
        <location evidence="2 8">Cell outer membrane</location>
        <topology evidence="2 8">Lipid-anchor</topology>
    </subcellularLocation>
</comment>
<dbReference type="SUPFAM" id="SSF74748">
    <property type="entry name" value="Variable surface antigen VlsE"/>
    <property type="match status" value="1"/>
</dbReference>
<evidence type="ECO:0000256" key="1">
    <source>
        <dbReference type="ARBA" id="ARBA00003932"/>
    </source>
</evidence>
<feature type="transmembrane region" description="Helical" evidence="10">
    <location>
        <begin position="41"/>
        <end position="60"/>
    </location>
</feature>
<evidence type="ECO:0000313" key="12">
    <source>
        <dbReference type="Proteomes" id="UP000001205"/>
    </source>
</evidence>
<dbReference type="Pfam" id="PF00921">
    <property type="entry name" value="Lipoprotein_2"/>
    <property type="match status" value="1"/>
</dbReference>
<feature type="region of interest" description="Disordered" evidence="9">
    <location>
        <begin position="177"/>
        <end position="201"/>
    </location>
</feature>
<keyword evidence="10" id="KW-0812">Transmembrane</keyword>
<gene>
    <name evidence="11" type="ORF">BT0_T03</name>
</gene>
<evidence type="ECO:0000313" key="11">
    <source>
        <dbReference type="EMBL" id="ASJ27740.1"/>
    </source>
</evidence>
<evidence type="ECO:0000256" key="10">
    <source>
        <dbReference type="SAM" id="Phobius"/>
    </source>
</evidence>
<evidence type="ECO:0000256" key="2">
    <source>
        <dbReference type="ARBA" id="ARBA00004459"/>
    </source>
</evidence>
<keyword evidence="5 8" id="KW-0564">Palmitate</keyword>
<name>A0ABF7R0B3_BORT9</name>
<organism evidence="11 12">
    <name type="scientific">Borrelia turicatae (strain 91E135)</name>
    <dbReference type="NCBI Taxonomy" id="314724"/>
    <lineage>
        <taxon>Bacteria</taxon>
        <taxon>Pseudomonadati</taxon>
        <taxon>Spirochaetota</taxon>
        <taxon>Spirochaetia</taxon>
        <taxon>Spirochaetales</taxon>
        <taxon>Borreliaceae</taxon>
        <taxon>Borrelia</taxon>
    </lineage>
</organism>
<evidence type="ECO:0000256" key="6">
    <source>
        <dbReference type="ARBA" id="ARBA00023237"/>
    </source>
</evidence>
<keyword evidence="10" id="KW-1133">Transmembrane helix</keyword>
<keyword evidence="6 8" id="KW-0998">Cell outer membrane</keyword>
<evidence type="ECO:0000256" key="4">
    <source>
        <dbReference type="ARBA" id="ARBA00023136"/>
    </source>
</evidence>
<geneLocation type="plasmid" evidence="11 12">
    <name>lpT39</name>
</geneLocation>
<evidence type="ECO:0000256" key="5">
    <source>
        <dbReference type="ARBA" id="ARBA00023139"/>
    </source>
</evidence>
<dbReference type="GO" id="GO:0009279">
    <property type="term" value="C:cell outer membrane"/>
    <property type="evidence" value="ECO:0007669"/>
    <property type="project" value="UniProtKB-SubCell"/>
</dbReference>
<evidence type="ECO:0000256" key="9">
    <source>
        <dbReference type="SAM" id="MobiDB-lite"/>
    </source>
</evidence>
<keyword evidence="7 8" id="KW-0449">Lipoprotein</keyword>
<dbReference type="EMBL" id="CP019368">
    <property type="protein sequence ID" value="ASJ27740.1"/>
    <property type="molecule type" value="Genomic_DNA"/>
</dbReference>
<protein>
    <recommendedName>
        <fullName evidence="8">Variable large protein</fullName>
    </recommendedName>
</protein>
<keyword evidence="4 8" id="KW-0472">Membrane</keyword>
<keyword evidence="11" id="KW-0614">Plasmid</keyword>
<reference evidence="11 12" key="1">
    <citation type="submission" date="2016-07" db="EMBL/GenBank/DDBJ databases">
        <title>Reassembled and rearranged: the organization and evolution of antigen-encoding plasmids in two relapsing fever Borrelia species.</title>
        <authorList>
            <person name="Barbour A.G."/>
            <person name="Dai Q."/>
            <person name="Miller S.C."/>
            <person name="Porcella S.F."/>
            <person name="Schwan T.G."/>
            <person name="Lopez J.E."/>
        </authorList>
    </citation>
    <scope>NUCLEOTIDE SEQUENCE [LARGE SCALE GENOMIC DNA]</scope>
    <source>
        <strain evidence="11 12">91E135</strain>
        <plasmid evidence="11 12">lpT39</plasmid>
    </source>
</reference>
<dbReference type="AlphaFoldDB" id="A0ABF7R0B3"/>
<dbReference type="KEGG" id="btu:BT0_T03"/>
<keyword evidence="12" id="KW-1185">Reference proteome</keyword>
<feature type="compositionally biased region" description="Basic and acidic residues" evidence="9">
    <location>
        <begin position="183"/>
        <end position="201"/>
    </location>
</feature>
<comment type="function">
    <text evidence="1 8">The Vlp and Vsp proteins are antigenically distinct proteins, only one vlp or vsp gene is transcriptionally active at any one time. Switching between these genes is a mechanism of host immune response evasion.</text>
</comment>
<proteinExistence type="predicted"/>
<feature type="transmembrane region" description="Helical" evidence="10">
    <location>
        <begin position="9"/>
        <end position="29"/>
    </location>
</feature>
<evidence type="ECO:0000256" key="7">
    <source>
        <dbReference type="ARBA" id="ARBA00023288"/>
    </source>
</evidence>
<dbReference type="InterPro" id="IPR000680">
    <property type="entry name" value="Borrelia_lipo"/>
</dbReference>
<evidence type="ECO:0000256" key="8">
    <source>
        <dbReference type="RuleBase" id="RU363105"/>
    </source>
</evidence>
<sequence length="201" mass="22382">MLETISKLVVFNLCNVKVFMFLFCSKLVNHLVPSEVIRRHVIMKRITLSALLMTLFYLAIRRDYNMKHRLSERIKNFNITILISLFLLISCGSGQQPQAGKDGEAATGGSSLSAVMMHMERTAQDAFYAFMGLIADTLGLRVTKDTTKNDVGVYFKGLAGGIEKSIGELLAVSSKTDQSVQPVKEEKESELSKAIEGLRMR</sequence>
<accession>A0ABF7R0B3</accession>
<keyword evidence="3" id="KW-0732">Signal</keyword>
<evidence type="ECO:0000256" key="3">
    <source>
        <dbReference type="ARBA" id="ARBA00022729"/>
    </source>
</evidence>